<comment type="similarity">
    <text evidence="3 13">Belongs to the TIKI family.</text>
</comment>
<keyword evidence="4 13" id="KW-0645">Protease</keyword>
<evidence type="ECO:0000256" key="11">
    <source>
        <dbReference type="ARBA" id="ARBA00023136"/>
    </source>
</evidence>
<evidence type="ECO:0000256" key="7">
    <source>
        <dbReference type="ARBA" id="ARBA00022729"/>
    </source>
</evidence>
<gene>
    <name evidence="15" type="primary">Trabd2b</name>
    <name evidence="15" type="ORF">T4B_1726</name>
</gene>
<dbReference type="InterPro" id="IPR040230">
    <property type="entry name" value="TIKI1/2-like"/>
</dbReference>
<dbReference type="PANTHER" id="PTHR31120:SF6">
    <property type="entry name" value="METALLOPROTEASE TIKI HOMOLOG"/>
    <property type="match status" value="1"/>
</dbReference>
<evidence type="ECO:0000313" key="15">
    <source>
        <dbReference type="EMBL" id="KRZ21201.1"/>
    </source>
</evidence>
<evidence type="ECO:0000256" key="10">
    <source>
        <dbReference type="ARBA" id="ARBA00023049"/>
    </source>
</evidence>
<dbReference type="GO" id="GO:0006508">
    <property type="term" value="P:proteolysis"/>
    <property type="evidence" value="ECO:0007669"/>
    <property type="project" value="UniProtKB-KW"/>
</dbReference>
<dbReference type="GO" id="GO:0030178">
    <property type="term" value="P:negative regulation of Wnt signaling pathway"/>
    <property type="evidence" value="ECO:0007669"/>
    <property type="project" value="UniProtKB-UniRule"/>
</dbReference>
<keyword evidence="13" id="KW-1003">Cell membrane</keyword>
<proteinExistence type="inferred from homology"/>
<comment type="cofactor">
    <cofactor evidence="1">
        <name>Co(2+)</name>
        <dbReference type="ChEBI" id="CHEBI:48828"/>
    </cofactor>
</comment>
<keyword evidence="5 13" id="KW-0812">Transmembrane</keyword>
<evidence type="ECO:0000256" key="2">
    <source>
        <dbReference type="ARBA" id="ARBA00004479"/>
    </source>
</evidence>
<dbReference type="PANTHER" id="PTHR31120">
    <property type="entry name" value="METALLOPROTEASE TIKI"/>
    <property type="match status" value="1"/>
</dbReference>
<evidence type="ECO:0000256" key="4">
    <source>
        <dbReference type="ARBA" id="ARBA00022670"/>
    </source>
</evidence>
<comment type="subcellular location">
    <subcellularLocation>
        <location evidence="13">Cell membrane</location>
        <topology evidence="13">Single-pass type I membrane protein</topology>
    </subcellularLocation>
    <subcellularLocation>
        <location evidence="2">Membrane</location>
        <topology evidence="2">Single-pass type I membrane protein</topology>
    </subcellularLocation>
</comment>
<dbReference type="GO" id="GO:0016055">
    <property type="term" value="P:Wnt signaling pathway"/>
    <property type="evidence" value="ECO:0007669"/>
    <property type="project" value="UniProtKB-KW"/>
</dbReference>
<keyword evidence="6 13" id="KW-0479">Metal-binding</keyword>
<evidence type="ECO:0000256" key="9">
    <source>
        <dbReference type="ARBA" id="ARBA00022989"/>
    </source>
</evidence>
<evidence type="ECO:0000256" key="1">
    <source>
        <dbReference type="ARBA" id="ARBA00001941"/>
    </source>
</evidence>
<dbReference type="EC" id="3.4.-.-" evidence="13"/>
<keyword evidence="12" id="KW-0325">Glycoprotein</keyword>
<evidence type="ECO:0000256" key="6">
    <source>
        <dbReference type="ARBA" id="ARBA00022723"/>
    </source>
</evidence>
<evidence type="ECO:0000256" key="14">
    <source>
        <dbReference type="SAM" id="SignalP"/>
    </source>
</evidence>
<comment type="function">
    <text evidence="13">Metalloprotease that acts as a negative regulator of the Wnt signaling pathway.</text>
</comment>
<evidence type="ECO:0000256" key="12">
    <source>
        <dbReference type="ARBA" id="ARBA00023180"/>
    </source>
</evidence>
<dbReference type="EMBL" id="JYDS01000214">
    <property type="protein sequence ID" value="KRZ21201.1"/>
    <property type="molecule type" value="Genomic_DNA"/>
</dbReference>
<dbReference type="CDD" id="cd14789">
    <property type="entry name" value="Tiki"/>
    <property type="match status" value="2"/>
</dbReference>
<keyword evidence="13" id="KW-0879">Wnt signaling pathway</keyword>
<dbReference type="GO" id="GO:0046872">
    <property type="term" value="F:metal ion binding"/>
    <property type="evidence" value="ECO:0007669"/>
    <property type="project" value="UniProtKB-UniRule"/>
</dbReference>
<dbReference type="InterPro" id="IPR002816">
    <property type="entry name" value="TraB/PrgY/GumN_fam"/>
</dbReference>
<evidence type="ECO:0000313" key="16">
    <source>
        <dbReference type="Proteomes" id="UP000054805"/>
    </source>
</evidence>
<evidence type="ECO:0000256" key="13">
    <source>
        <dbReference type="RuleBase" id="RU369069"/>
    </source>
</evidence>
<dbReference type="GO" id="GO:0004222">
    <property type="term" value="F:metalloendopeptidase activity"/>
    <property type="evidence" value="ECO:0007669"/>
    <property type="project" value="UniProtKB-UniRule"/>
</dbReference>
<dbReference type="Pfam" id="PF01963">
    <property type="entry name" value="TraB_PrgY_gumN"/>
    <property type="match status" value="2"/>
</dbReference>
<evidence type="ECO:0000256" key="8">
    <source>
        <dbReference type="ARBA" id="ARBA00022801"/>
    </source>
</evidence>
<comment type="caution">
    <text evidence="15">The sequence shown here is derived from an EMBL/GenBank/DDBJ whole genome shotgun (WGS) entry which is preliminary data.</text>
</comment>
<evidence type="ECO:0000256" key="5">
    <source>
        <dbReference type="ARBA" id="ARBA00022692"/>
    </source>
</evidence>
<keyword evidence="16" id="KW-1185">Reference proteome</keyword>
<dbReference type="GO" id="GO:0005886">
    <property type="term" value="C:plasma membrane"/>
    <property type="evidence" value="ECO:0007669"/>
    <property type="project" value="UniProtKB-SubCell"/>
</dbReference>
<feature type="chain" id="PRO_5006879879" description="Metalloprotease TIKI homolog" evidence="14">
    <location>
        <begin position="26"/>
        <end position="959"/>
    </location>
</feature>
<reference evidence="15 16" key="1">
    <citation type="submission" date="2015-01" db="EMBL/GenBank/DDBJ databases">
        <title>Evolution of Trichinella species and genotypes.</title>
        <authorList>
            <person name="Korhonen P.K."/>
            <person name="Edoardo P."/>
            <person name="Giuseppe L.R."/>
            <person name="Gasser R.B."/>
        </authorList>
    </citation>
    <scope>NUCLEOTIDE SEQUENCE [LARGE SCALE GENOMIC DNA]</scope>
    <source>
        <strain evidence="15">ISS588</strain>
    </source>
</reference>
<feature type="transmembrane region" description="Helical" evidence="13">
    <location>
        <begin position="939"/>
        <end position="957"/>
    </location>
</feature>
<accession>A0A0V1IEI5</accession>
<keyword evidence="10 13" id="KW-0482">Metalloprotease</keyword>
<evidence type="ECO:0000256" key="3">
    <source>
        <dbReference type="ARBA" id="ARBA00008261"/>
    </source>
</evidence>
<feature type="signal peptide" evidence="14">
    <location>
        <begin position="1"/>
        <end position="25"/>
    </location>
</feature>
<comment type="cofactor">
    <cofactor evidence="13">
        <name>Mn(2+)</name>
        <dbReference type="ChEBI" id="CHEBI:29035"/>
    </cofactor>
    <cofactor evidence="13">
        <name>Co(2+)</name>
        <dbReference type="ChEBI" id="CHEBI:48828"/>
    </cofactor>
    <text evidence="13">Divalent metal cations. Mn(2+) or Co(2+).</text>
</comment>
<keyword evidence="11 13" id="KW-0472">Membrane</keyword>
<keyword evidence="7 13" id="KW-0732">Signal</keyword>
<organism evidence="15 16">
    <name type="scientific">Trichinella pseudospiralis</name>
    <name type="common">Parasitic roundworm</name>
    <dbReference type="NCBI Taxonomy" id="6337"/>
    <lineage>
        <taxon>Eukaryota</taxon>
        <taxon>Metazoa</taxon>
        <taxon>Ecdysozoa</taxon>
        <taxon>Nematoda</taxon>
        <taxon>Enoplea</taxon>
        <taxon>Dorylaimia</taxon>
        <taxon>Trichinellida</taxon>
        <taxon>Trichinellidae</taxon>
        <taxon>Trichinella</taxon>
    </lineage>
</organism>
<keyword evidence="9 13" id="KW-1133">Transmembrane helix</keyword>
<keyword evidence="8 13" id="KW-0378">Hydrolase</keyword>
<dbReference type="Proteomes" id="UP000054805">
    <property type="component" value="Unassembled WGS sequence"/>
</dbReference>
<name>A0A0V1IEI5_TRIPS</name>
<sequence length="959" mass="108928">MLLLFYFPIILVSFIFQANLAPAASTKPQFCLQKNNSAITKRFNNFLWRIKRQPPSYFFGTIHVPYTDVWEYVSNAAKQAFHQADNVFLELDLNNPKTVQSLSRCQYLPDGETIADHLPTSLYNRIKAHMEIIRQALPEWIDTQRSSHSNAYADHLFNSIAGNWQRKRPIWIMFLLNSLNRQAIERRGVPVLDLYLAQQASSLSKTLGAIETAGEQCEPLNSLRKQQVLHALNQTLYSHEQAIKRVEQSSDGGAMELARRTRDLIEHYICGSLDETIFAHDTVQVTDVDSLTGSANDESSGEINAYFKKELIKKRNVRMANRVIRLLHANPEKSFFFAFGAGHFLGKDSVIDLVKQSGFHIRPVISKNVVISRSRKPKKGRGTGQGIRKKFTSPPLWQWDSALNVPTTTTMKSTTSVGRNFQELWIDSLSFLSSHKAISYDSVIEYTVASTFCCDHDSELSDAADWVITNGTFLLIENLIKKGSRHSAPESCFRRNFTQAAFLLSKVSPQKLSTFLWRIEGDPASYFFGTIHVPYTEVWEYVSKAAKQAFYQADSVFLELDLNNPKTVESLARCQYLPDNETIADHLPTDLYARIKSHMEMIRQALPEWIDTQRAGGHNDAYADYLFKSITGNWERKRPIWIMFLLNSLNRQAIERRGIPVLDLYLAQQASSLSIALGAIETAGEQCEPLNSLQEPQVLHALDQMLRDHEQALLVRVNRTSAATLELAQQTSRLIEHYICGSLDETIFAHDAVPVPNVNNNSRSTEDAAGTEDINAYFREELIKKRNVRMANRVIRLLNANPEKSFFFAFGAGHFLGKDSVVDLVKRFGFDVKPVIYNDTVLSQSAKVKKAPRGGQQIRTKLTSPLLWQWGGNLNLPAATTVKSPTRVGRNFQELWVRVQGYSPRPWHETTVNSFPRARTVQNFFLVHYHNHFSNNACALTTGLLLPFLSIFFLFVVQH</sequence>
<protein>
    <recommendedName>
        <fullName evidence="13">Metalloprotease TIKI homolog</fullName>
        <ecNumber evidence="13">3.4.-.-</ecNumber>
    </recommendedName>
</protein>
<dbReference type="AlphaFoldDB" id="A0A0V1IEI5"/>